<protein>
    <submittedName>
        <fullName evidence="1">Uncharacterized protein</fullName>
    </submittedName>
</protein>
<keyword evidence="2" id="KW-1185">Reference proteome</keyword>
<dbReference type="AlphaFoldDB" id="N8VIF2"/>
<evidence type="ECO:0000313" key="1">
    <source>
        <dbReference type="EMBL" id="ENU99726.1"/>
    </source>
</evidence>
<accession>N8VIF2</accession>
<organism evidence="1 2">
    <name type="scientific">Acinetobacter variabilis</name>
    <dbReference type="NCBI Taxonomy" id="70346"/>
    <lineage>
        <taxon>Bacteria</taxon>
        <taxon>Pseudomonadati</taxon>
        <taxon>Pseudomonadota</taxon>
        <taxon>Gammaproteobacteria</taxon>
        <taxon>Moraxellales</taxon>
        <taxon>Moraxellaceae</taxon>
        <taxon>Acinetobacter</taxon>
    </lineage>
</organism>
<dbReference type="HOGENOM" id="CLU_2490773_0_0_6"/>
<reference evidence="1 2" key="1">
    <citation type="submission" date="2013-02" db="EMBL/GenBank/DDBJ databases">
        <title>The Genome Sequence of Acinetobacter sp. NIPH 899.</title>
        <authorList>
            <consortium name="The Broad Institute Genome Sequencing Platform"/>
            <consortium name="The Broad Institute Genome Sequencing Center for Infectious Disease"/>
            <person name="Cerqueira G."/>
            <person name="Feldgarden M."/>
            <person name="Courvalin P."/>
            <person name="Perichon B."/>
            <person name="Grillot-Courvalin C."/>
            <person name="Clermont D."/>
            <person name="Rocha E."/>
            <person name="Yoon E.-J."/>
            <person name="Nemec A."/>
            <person name="Walker B."/>
            <person name="Young S.K."/>
            <person name="Zeng Q."/>
            <person name="Gargeya S."/>
            <person name="Fitzgerald M."/>
            <person name="Haas B."/>
            <person name="Abouelleil A."/>
            <person name="Alvarado L."/>
            <person name="Arachchi H.M."/>
            <person name="Berlin A.M."/>
            <person name="Chapman S.B."/>
            <person name="Dewar J."/>
            <person name="Goldberg J."/>
            <person name="Griggs A."/>
            <person name="Gujja S."/>
            <person name="Hansen M."/>
            <person name="Howarth C."/>
            <person name="Imamovic A."/>
            <person name="Larimer J."/>
            <person name="McCowan C."/>
            <person name="Murphy C."/>
            <person name="Neiman D."/>
            <person name="Pearson M."/>
            <person name="Priest M."/>
            <person name="Roberts A."/>
            <person name="Saif S."/>
            <person name="Shea T."/>
            <person name="Sisk P."/>
            <person name="Sykes S."/>
            <person name="Wortman J."/>
            <person name="Nusbaum C."/>
            <person name="Birren B."/>
        </authorList>
    </citation>
    <scope>NUCLEOTIDE SEQUENCE [LARGE SCALE GENOMIC DNA]</scope>
    <source>
        <strain evidence="1 2">NIPH 899</strain>
    </source>
</reference>
<sequence>MQLLRFHSVHLLNILRAVEECSVKSKVLPILQVHFPTYLSSAVGLKDGSEIYEFFDFVHLQNAVFAKSAHTPLLIRSRLKIAVGVV</sequence>
<name>N8VIF2_9GAMM</name>
<gene>
    <name evidence="1" type="ORF">F969_01284</name>
</gene>
<dbReference type="EMBL" id="APPE01000045">
    <property type="protein sequence ID" value="ENU99726.1"/>
    <property type="molecule type" value="Genomic_DNA"/>
</dbReference>
<comment type="caution">
    <text evidence="1">The sequence shown here is derived from an EMBL/GenBank/DDBJ whole genome shotgun (WGS) entry which is preliminary data.</text>
</comment>
<dbReference type="Proteomes" id="UP000013070">
    <property type="component" value="Unassembled WGS sequence"/>
</dbReference>
<proteinExistence type="predicted"/>
<evidence type="ECO:0000313" key="2">
    <source>
        <dbReference type="Proteomes" id="UP000013070"/>
    </source>
</evidence>